<feature type="domain" description="BLOC-2 complex member HPS6 C-terminal" evidence="3">
    <location>
        <begin position="367"/>
        <end position="750"/>
    </location>
</feature>
<evidence type="ECO:0000259" key="3">
    <source>
        <dbReference type="Pfam" id="PF20468"/>
    </source>
</evidence>
<feature type="region of interest" description="Disordered" evidence="1">
    <location>
        <begin position="89"/>
        <end position="112"/>
    </location>
</feature>
<feature type="region of interest" description="Disordered" evidence="1">
    <location>
        <begin position="785"/>
        <end position="820"/>
    </location>
</feature>
<dbReference type="GO" id="GO:0031084">
    <property type="term" value="C:BLOC-2 complex"/>
    <property type="evidence" value="ECO:0007669"/>
    <property type="project" value="TreeGrafter"/>
</dbReference>
<dbReference type="Pfam" id="PF15702">
    <property type="entry name" value="HPS6"/>
    <property type="match status" value="2"/>
</dbReference>
<reference evidence="4 5" key="1">
    <citation type="submission" date="2015-08" db="EMBL/GenBank/DDBJ databases">
        <title>The genome of the Asian arowana (Scleropages formosus).</title>
        <authorList>
            <person name="Tan M.H."/>
            <person name="Gan H.M."/>
            <person name="Croft L.J."/>
            <person name="Austin C.M."/>
        </authorList>
    </citation>
    <scope>NUCLEOTIDE SEQUENCE [LARGE SCALE GENOMIC DNA]</scope>
    <source>
        <strain evidence="4">Aro1</strain>
    </source>
</reference>
<evidence type="ECO:0000256" key="1">
    <source>
        <dbReference type="SAM" id="MobiDB-lite"/>
    </source>
</evidence>
<name>A0A0P7YAN6_SCLFO</name>
<accession>A0A0P7YAN6</accession>
<evidence type="ECO:0000313" key="5">
    <source>
        <dbReference type="Proteomes" id="UP000034805"/>
    </source>
</evidence>
<dbReference type="AlphaFoldDB" id="A0A0P7YAN6"/>
<dbReference type="InterPro" id="IPR017218">
    <property type="entry name" value="BLOC-2_complex_Hps6_subunit"/>
</dbReference>
<feature type="domain" description="BLOC-2 complex member HPS6 N-terminal" evidence="2">
    <location>
        <begin position="108"/>
        <end position="339"/>
    </location>
</feature>
<comment type="caution">
    <text evidence="4">The sequence shown here is derived from an EMBL/GenBank/DDBJ whole genome shotgun (WGS) entry which is preliminary data.</text>
</comment>
<feature type="non-terminal residue" evidence="4">
    <location>
        <position position="1"/>
    </location>
</feature>
<dbReference type="Proteomes" id="UP000034805">
    <property type="component" value="Unassembled WGS sequence"/>
</dbReference>
<dbReference type="PANTHER" id="PTHR14696">
    <property type="entry name" value="HERMANSKY-PUDLAK SYNDROME 6 PROTEIN"/>
    <property type="match status" value="1"/>
</dbReference>
<organism evidence="4 5">
    <name type="scientific">Scleropages formosus</name>
    <name type="common">Asian bonytongue</name>
    <name type="synonym">Osteoglossum formosum</name>
    <dbReference type="NCBI Taxonomy" id="113540"/>
    <lineage>
        <taxon>Eukaryota</taxon>
        <taxon>Metazoa</taxon>
        <taxon>Chordata</taxon>
        <taxon>Craniata</taxon>
        <taxon>Vertebrata</taxon>
        <taxon>Euteleostomi</taxon>
        <taxon>Actinopterygii</taxon>
        <taxon>Neopterygii</taxon>
        <taxon>Teleostei</taxon>
        <taxon>Osteoglossocephala</taxon>
        <taxon>Osteoglossomorpha</taxon>
        <taxon>Osteoglossiformes</taxon>
        <taxon>Osteoglossidae</taxon>
        <taxon>Scleropages</taxon>
    </lineage>
</organism>
<dbReference type="GO" id="GO:0072657">
    <property type="term" value="P:protein localization to membrane"/>
    <property type="evidence" value="ECO:0007669"/>
    <property type="project" value="TreeGrafter"/>
</dbReference>
<dbReference type="GO" id="GO:0005765">
    <property type="term" value="C:lysosomal membrane"/>
    <property type="evidence" value="ECO:0007669"/>
    <property type="project" value="TreeGrafter"/>
</dbReference>
<dbReference type="InterPro" id="IPR046823">
    <property type="entry name" value="HPS6_N"/>
</dbReference>
<feature type="domain" description="BLOC-2 complex member HPS6 N-terminal" evidence="2">
    <location>
        <begin position="15"/>
        <end position="77"/>
    </location>
</feature>
<dbReference type="GO" id="GO:0032418">
    <property type="term" value="P:lysosome localization"/>
    <property type="evidence" value="ECO:0007669"/>
    <property type="project" value="TreeGrafter"/>
</dbReference>
<feature type="non-terminal residue" evidence="4">
    <location>
        <position position="820"/>
    </location>
</feature>
<dbReference type="InterPro" id="IPR046822">
    <property type="entry name" value="HPS6_C"/>
</dbReference>
<dbReference type="STRING" id="113540.ENSSFOP00015007387"/>
<dbReference type="Pfam" id="PF20468">
    <property type="entry name" value="HPS6_C"/>
    <property type="match status" value="1"/>
</dbReference>
<dbReference type="EMBL" id="JARO02008155">
    <property type="protein sequence ID" value="KPP63098.1"/>
    <property type="molecule type" value="Genomic_DNA"/>
</dbReference>
<gene>
    <name evidence="4" type="ORF">Z043_118668</name>
</gene>
<dbReference type="PANTHER" id="PTHR14696:SF2">
    <property type="entry name" value="BLOC-2 COMPLEX MEMBER HPS6"/>
    <property type="match status" value="1"/>
</dbReference>
<evidence type="ECO:0000259" key="2">
    <source>
        <dbReference type="Pfam" id="PF15702"/>
    </source>
</evidence>
<proteinExistence type="predicted"/>
<evidence type="ECO:0000313" key="4">
    <source>
        <dbReference type="EMBL" id="KPP63098.1"/>
    </source>
</evidence>
<protein>
    <submittedName>
        <fullName evidence="4">Hermansky-Pudlak syndrome 6 protein-like</fullName>
    </submittedName>
</protein>
<sequence length="820" mass="90299">GFLLIGHRRLTVGEPVSDFSDFTRGRDLSDFLRDNSIGSGTRAPPFHLRISPDGCHIHVVLSKPRADLMTCDKRRSSAQIRSQSGLVVSPAKRSPVADVRRRPVENPSEENPPLLDGPRLCFTYSICSRAFELDQETVRLGRAEVVLRDGPPFVVVASAENVYLLPDSRASAPGSTSRLLLGWSPCRDQVAVYSICEGSILMAEPSAAAKGSDFRRLVSECLVALLAADPVELRSFSTTGDGGLVLLLSSGWICVMNVDGVLRRVHRLAENGATSNCDRISMNAYSDCLAVVEGRVLHVIDLQCGLELGRIPLRDDGILFLNHDERHVPHLLTDTGLFLVRLHESRSDHNPGQDSSRSVRLDSVLEEVVFEEACRRYQTRTLSGMQLTVDKMMSEGKLQAPILLSSVLRDYLKERTVSSWTQGGVHGCKKLLRILEPELKKLALLEDVKTSVLTASESQLRRHCEILVQEELVRLLRTELNGKDVLYLNVVFSSFPSESWEAVQTLLRLSETKDGALSSEAPAAVWRTVLAPVQPEDTSVLLTPLPIFELLCRLFLLFQPGQLPLFVDLAQQHAIGPSHSSSGSLIGLYGTEAESEGQPLYKRAISVLLGPGCSQDLEVELLLRSGRPNGWGQAVGLAERFCGRSPLLNKEIFTTLLRKGCQYRNLDPYLDRIRALCPEDMTASSIIRVVLESLSGSGSEPLPFWNRGDHLTVAPLRPLLAHVLQRETRPHYGYGDLTRFSAIPPPIPPRRPRGACQVLSSSIRTPLRSQVIGFGHHAPTPICTNRRLLPDNATPKRKHTKDVAVNPSSELNSCGAPALK</sequence>